<evidence type="ECO:0000313" key="2">
    <source>
        <dbReference type="EMBL" id="KAI6661523.1"/>
    </source>
</evidence>
<sequence length="132" mass="15052">MEVYVLQQFHFHWAAEGSNWGSENQFDGKSIYRSSEIHLVSRNTQFNSSQAGDQPNGFLVSGIKVRICEYSDFYPFFGANNTYLDQIKADPDEVWGIYLRLSDIYNCDGLCTDTNSYYTSQGSFTTSHAVKL</sequence>
<dbReference type="Gene3D" id="3.10.200.10">
    <property type="entry name" value="Alpha carbonic anhydrase"/>
    <property type="match status" value="1"/>
</dbReference>
<organism evidence="2 3">
    <name type="scientific">Oopsacas minuta</name>
    <dbReference type="NCBI Taxonomy" id="111878"/>
    <lineage>
        <taxon>Eukaryota</taxon>
        <taxon>Metazoa</taxon>
        <taxon>Porifera</taxon>
        <taxon>Hexactinellida</taxon>
        <taxon>Hexasterophora</taxon>
        <taxon>Lyssacinosida</taxon>
        <taxon>Leucopsacidae</taxon>
        <taxon>Oopsacas</taxon>
    </lineage>
</organism>
<dbReference type="PROSITE" id="PS51144">
    <property type="entry name" value="ALPHA_CA_2"/>
    <property type="match status" value="1"/>
</dbReference>
<accession>A0AAV7KKX5</accession>
<evidence type="ECO:0000313" key="3">
    <source>
        <dbReference type="Proteomes" id="UP001165289"/>
    </source>
</evidence>
<dbReference type="InterPro" id="IPR036398">
    <property type="entry name" value="CA_dom_sf"/>
</dbReference>
<dbReference type="SUPFAM" id="SSF51069">
    <property type="entry name" value="Carbonic anhydrase"/>
    <property type="match status" value="1"/>
</dbReference>
<proteinExistence type="predicted"/>
<dbReference type="AlphaFoldDB" id="A0AAV7KKX5"/>
<dbReference type="InterPro" id="IPR001148">
    <property type="entry name" value="CA_dom"/>
</dbReference>
<gene>
    <name evidence="2" type="ORF">LOD99_13396</name>
</gene>
<dbReference type="Pfam" id="PF00194">
    <property type="entry name" value="Carb_anhydrase"/>
    <property type="match status" value="1"/>
</dbReference>
<keyword evidence="3" id="KW-1185">Reference proteome</keyword>
<evidence type="ECO:0000259" key="1">
    <source>
        <dbReference type="PROSITE" id="PS51144"/>
    </source>
</evidence>
<reference evidence="2 3" key="1">
    <citation type="journal article" date="2023" name="BMC Biol.">
        <title>The compact genome of the sponge Oopsacas minuta (Hexactinellida) is lacking key metazoan core genes.</title>
        <authorList>
            <person name="Santini S."/>
            <person name="Schenkelaars Q."/>
            <person name="Jourda C."/>
            <person name="Duchesne M."/>
            <person name="Belahbib H."/>
            <person name="Rocher C."/>
            <person name="Selva M."/>
            <person name="Riesgo A."/>
            <person name="Vervoort M."/>
            <person name="Leys S.P."/>
            <person name="Kodjabachian L."/>
            <person name="Le Bivic A."/>
            <person name="Borchiellini C."/>
            <person name="Claverie J.M."/>
            <person name="Renard E."/>
        </authorList>
    </citation>
    <scope>NUCLEOTIDE SEQUENCE [LARGE SCALE GENOMIC DNA]</scope>
    <source>
        <strain evidence="2">SPO-2</strain>
    </source>
</reference>
<dbReference type="EMBL" id="JAKMXF010000011">
    <property type="protein sequence ID" value="KAI6661523.1"/>
    <property type="molecule type" value="Genomic_DNA"/>
</dbReference>
<protein>
    <submittedName>
        <fullName evidence="2">Carbonic anhydrase 3</fullName>
    </submittedName>
</protein>
<name>A0AAV7KKX5_9METZ</name>
<comment type="caution">
    <text evidence="2">The sequence shown here is derived from an EMBL/GenBank/DDBJ whole genome shotgun (WGS) entry which is preliminary data.</text>
</comment>
<feature type="domain" description="Alpha-carbonic anhydrase" evidence="1">
    <location>
        <begin position="1"/>
        <end position="132"/>
    </location>
</feature>
<dbReference type="Proteomes" id="UP001165289">
    <property type="component" value="Unassembled WGS sequence"/>
</dbReference>